<reference evidence="3 4" key="1">
    <citation type="journal article" date="2015" name="Genome Biol. Evol.">
        <title>Comparative Genomics of a Bacterivorous Green Alga Reveals Evolutionary Causalities and Consequences of Phago-Mixotrophic Mode of Nutrition.</title>
        <authorList>
            <person name="Burns J.A."/>
            <person name="Paasch A."/>
            <person name="Narechania A."/>
            <person name="Kim E."/>
        </authorList>
    </citation>
    <scope>NUCLEOTIDE SEQUENCE [LARGE SCALE GENOMIC DNA]</scope>
    <source>
        <strain evidence="3 4">PLY_AMNH</strain>
    </source>
</reference>
<keyword evidence="4" id="KW-1185">Reference proteome</keyword>
<dbReference type="PROSITE" id="PS50801">
    <property type="entry name" value="STAS"/>
    <property type="match status" value="1"/>
</dbReference>
<dbReference type="Pfam" id="PF01740">
    <property type="entry name" value="STAS"/>
    <property type="match status" value="1"/>
</dbReference>
<dbReference type="Gene3D" id="3.30.750.24">
    <property type="entry name" value="STAS domain"/>
    <property type="match status" value="1"/>
</dbReference>
<proteinExistence type="predicted"/>
<dbReference type="AlphaFoldDB" id="A0AAE0FPL2"/>
<dbReference type="InterPro" id="IPR052706">
    <property type="entry name" value="Membrane-Transporter-like"/>
</dbReference>
<comment type="caution">
    <text evidence="3">The sequence shown here is derived from an EMBL/GenBank/DDBJ whole genome shotgun (WGS) entry which is preliminary data.</text>
</comment>
<feature type="domain" description="STAS" evidence="2">
    <location>
        <begin position="1"/>
        <end position="160"/>
    </location>
</feature>
<organism evidence="3 4">
    <name type="scientific">Cymbomonas tetramitiformis</name>
    <dbReference type="NCBI Taxonomy" id="36881"/>
    <lineage>
        <taxon>Eukaryota</taxon>
        <taxon>Viridiplantae</taxon>
        <taxon>Chlorophyta</taxon>
        <taxon>Pyramimonadophyceae</taxon>
        <taxon>Pyramimonadales</taxon>
        <taxon>Pyramimonadaceae</taxon>
        <taxon>Cymbomonas</taxon>
    </lineage>
</organism>
<dbReference type="EMBL" id="LGRX02015136">
    <property type="protein sequence ID" value="KAK3263696.1"/>
    <property type="molecule type" value="Genomic_DNA"/>
</dbReference>
<gene>
    <name evidence="3" type="ORF">CYMTET_27514</name>
</gene>
<evidence type="ECO:0000259" key="2">
    <source>
        <dbReference type="PROSITE" id="PS50801"/>
    </source>
</evidence>
<protein>
    <recommendedName>
        <fullName evidence="2">STAS domain-containing protein</fullName>
    </recommendedName>
</protein>
<sequence length="325" mass="35111">MRIKEQSSIASFKLSGYIFFGSSQKIAVQVESALNQRGIDITGVAETAGTAGTATSARRGNSFAPSQHAAEADYSGTGNDIICSPLILVFDWTHVTGMDASGAARIMRLLVQLTTRSDITAVVFGGLQRGNVHQLLMKMHGNPLSRVHIFADWGAAMTWAEQALLLHFARQLPRNDDDEPEPDNEPEPDEVVRSNTLAQQLADDSDEGVGGKFHVSTMTCSRKMRTFLNEIVDDISVSIRNPFLIGVFPSVHEHNPLSSSGAFLSVHAYNPLLIDAHVFPSVQAHNPLLIGRVSVSACTQPALIGMQPRQCMHAARGSSSAQLPQ</sequence>
<feature type="compositionally biased region" description="Acidic residues" evidence="1">
    <location>
        <begin position="176"/>
        <end position="189"/>
    </location>
</feature>
<evidence type="ECO:0000313" key="4">
    <source>
        <dbReference type="Proteomes" id="UP001190700"/>
    </source>
</evidence>
<evidence type="ECO:0000313" key="3">
    <source>
        <dbReference type="EMBL" id="KAK3263696.1"/>
    </source>
</evidence>
<dbReference type="PANTHER" id="PTHR43310">
    <property type="entry name" value="SULFATE TRANSPORTER YBAR-RELATED"/>
    <property type="match status" value="1"/>
</dbReference>
<feature type="region of interest" description="Disordered" evidence="1">
    <location>
        <begin position="173"/>
        <end position="192"/>
    </location>
</feature>
<dbReference type="PANTHER" id="PTHR43310:SF2">
    <property type="entry name" value="SLC26A_SULP TRANSPORTER DOMAIN-CONTAINING PROTEIN"/>
    <property type="match status" value="1"/>
</dbReference>
<accession>A0AAE0FPL2</accession>
<dbReference type="InterPro" id="IPR002645">
    <property type="entry name" value="STAS_dom"/>
</dbReference>
<name>A0AAE0FPL2_9CHLO</name>
<evidence type="ECO:0000256" key="1">
    <source>
        <dbReference type="SAM" id="MobiDB-lite"/>
    </source>
</evidence>
<dbReference type="Proteomes" id="UP001190700">
    <property type="component" value="Unassembled WGS sequence"/>
</dbReference>
<dbReference type="InterPro" id="IPR036513">
    <property type="entry name" value="STAS_dom_sf"/>
</dbReference>